<dbReference type="InterPro" id="IPR000923">
    <property type="entry name" value="BlueCu_1"/>
</dbReference>
<evidence type="ECO:0000256" key="2">
    <source>
        <dbReference type="ARBA" id="ARBA00022723"/>
    </source>
</evidence>
<keyword evidence="1" id="KW-0813">Transport</keyword>
<proteinExistence type="predicted"/>
<protein>
    <submittedName>
        <fullName evidence="6 7">Azurin</fullName>
    </submittedName>
</protein>
<evidence type="ECO:0000313" key="6">
    <source>
        <dbReference type="EMBL" id="KOY50569.1"/>
    </source>
</evidence>
<dbReference type="PROSITE" id="PS00196">
    <property type="entry name" value="COPPER_BLUE"/>
    <property type="match status" value="1"/>
</dbReference>
<dbReference type="InterPro" id="IPR014068">
    <property type="entry name" value="Azurin"/>
</dbReference>
<keyword evidence="9" id="KW-1185">Reference proteome</keyword>
<dbReference type="InterPro" id="IPR028871">
    <property type="entry name" value="BlueCu_1_BS"/>
</dbReference>
<dbReference type="NCBIfam" id="TIGR02695">
    <property type="entry name" value="azurin"/>
    <property type="match status" value="1"/>
</dbReference>
<comment type="caution">
    <text evidence="6">The sequence shown here is derived from an EMBL/GenBank/DDBJ whole genome shotgun (WGS) entry which is preliminary data.</text>
</comment>
<reference evidence="6 8" key="1">
    <citation type="submission" date="2015-07" db="EMBL/GenBank/DDBJ databases">
        <title>Genome of Polaribacter dokdonenesis DSW-5, isolated from seawater off Dokdo in Korea.</title>
        <authorList>
            <person name="Yoon K."/>
            <person name="Song J.Y."/>
            <person name="Kim J.F."/>
        </authorList>
    </citation>
    <scope>NUCLEOTIDE SEQUENCE [LARGE SCALE GENOMIC DNA]</scope>
    <source>
        <strain evidence="6 8">DSW-5</strain>
    </source>
</reference>
<evidence type="ECO:0000313" key="9">
    <source>
        <dbReference type="Proteomes" id="UP000183071"/>
    </source>
</evidence>
<dbReference type="PATRIC" id="fig|1300348.6.peg.131"/>
<dbReference type="GO" id="GO:0009055">
    <property type="term" value="F:electron transfer activity"/>
    <property type="evidence" value="ECO:0007669"/>
    <property type="project" value="InterPro"/>
</dbReference>
<evidence type="ECO:0000259" key="5">
    <source>
        <dbReference type="Pfam" id="PF00127"/>
    </source>
</evidence>
<dbReference type="EMBL" id="LGBR01000001">
    <property type="protein sequence ID" value="KOY50569.1"/>
    <property type="molecule type" value="Genomic_DNA"/>
</dbReference>
<reference evidence="7 9" key="2">
    <citation type="submission" date="2016-10" db="EMBL/GenBank/DDBJ databases">
        <authorList>
            <person name="Varghese N."/>
            <person name="Submissions S."/>
        </authorList>
    </citation>
    <scope>NUCLEOTIDE SEQUENCE [LARGE SCALE GENOMIC DNA]</scope>
    <source>
        <strain evidence="7 9">DSW-5</strain>
    </source>
</reference>
<gene>
    <name evidence="6" type="ORF">I602_129</name>
    <name evidence="7" type="ORF">SAMN05444353_2695</name>
</gene>
<evidence type="ECO:0000256" key="3">
    <source>
        <dbReference type="ARBA" id="ARBA00022982"/>
    </source>
</evidence>
<name>A0A0M9CEJ5_9FLAO</name>
<dbReference type="SUPFAM" id="SSF49503">
    <property type="entry name" value="Cupredoxins"/>
    <property type="match status" value="1"/>
</dbReference>
<dbReference type="OrthoDB" id="9814063at2"/>
<dbReference type="PANTHER" id="PTHR38439:SF2">
    <property type="entry name" value="OUTER MEMBRANE PROTEIN H.8"/>
    <property type="match status" value="1"/>
</dbReference>
<keyword evidence="4" id="KW-0186">Copper</keyword>
<dbReference type="AlphaFoldDB" id="A0A0M9CEJ5"/>
<evidence type="ECO:0000313" key="7">
    <source>
        <dbReference type="EMBL" id="SEE60897.1"/>
    </source>
</evidence>
<dbReference type="EMBL" id="FNUE01000002">
    <property type="protein sequence ID" value="SEE60897.1"/>
    <property type="molecule type" value="Genomic_DNA"/>
</dbReference>
<accession>A0A0M9CEJ5</accession>
<evidence type="ECO:0000256" key="1">
    <source>
        <dbReference type="ARBA" id="ARBA00022448"/>
    </source>
</evidence>
<dbReference type="CDD" id="cd13922">
    <property type="entry name" value="Azurin"/>
    <property type="match status" value="1"/>
</dbReference>
<dbReference type="Proteomes" id="UP000037716">
    <property type="component" value="Unassembled WGS sequence"/>
</dbReference>
<dbReference type="InterPro" id="IPR008972">
    <property type="entry name" value="Cupredoxin"/>
</dbReference>
<dbReference type="STRING" id="1300348.I602_129"/>
<dbReference type="Gene3D" id="2.60.40.420">
    <property type="entry name" value="Cupredoxins - blue copper proteins"/>
    <property type="match status" value="1"/>
</dbReference>
<evidence type="ECO:0000256" key="4">
    <source>
        <dbReference type="ARBA" id="ARBA00023008"/>
    </source>
</evidence>
<dbReference type="Proteomes" id="UP000183071">
    <property type="component" value="Unassembled WGS sequence"/>
</dbReference>
<keyword evidence="2" id="KW-0479">Metal-binding</keyword>
<feature type="domain" description="Blue (type 1) copper" evidence="5">
    <location>
        <begin position="63"/>
        <end position="178"/>
    </location>
</feature>
<dbReference type="PROSITE" id="PS51257">
    <property type="entry name" value="PROKAR_LIPOPROTEIN"/>
    <property type="match status" value="1"/>
</dbReference>
<evidence type="ECO:0000313" key="8">
    <source>
        <dbReference type="Proteomes" id="UP000037716"/>
    </source>
</evidence>
<dbReference type="InterPro" id="IPR050845">
    <property type="entry name" value="Cu-binding_ET"/>
</dbReference>
<organism evidence="6 8">
    <name type="scientific">Polaribacter dokdonensis DSW-5</name>
    <dbReference type="NCBI Taxonomy" id="1300348"/>
    <lineage>
        <taxon>Bacteria</taxon>
        <taxon>Pseudomonadati</taxon>
        <taxon>Bacteroidota</taxon>
        <taxon>Flavobacteriia</taxon>
        <taxon>Flavobacteriales</taxon>
        <taxon>Flavobacteriaceae</taxon>
    </lineage>
</organism>
<sequence length="178" mass="19514">MKRILLVIIGATLFLSCGNDKKEEAKTTEKKVKKTAVVKKKKEEKKPTVIVDENGVANVFISTSDKMKFSTRKINVKANQKVKLTLTHTGKLDKKIMGHNVVILKQGVKMSTFASAAAASKDNDYIPEGSNDVIVHTKMIGGGETTTIEFTAPASGEYDFICSFPAHFAMMKGKFIVE</sequence>
<dbReference type="PANTHER" id="PTHR38439">
    <property type="entry name" value="AURACYANIN-B"/>
    <property type="match status" value="1"/>
</dbReference>
<keyword evidence="3" id="KW-0249">Electron transport</keyword>
<dbReference type="RefSeq" id="WP_053972853.1">
    <property type="nucleotide sequence ID" value="NZ_FNUE01000002.1"/>
</dbReference>
<dbReference type="Pfam" id="PF00127">
    <property type="entry name" value="Copper-bind"/>
    <property type="match status" value="1"/>
</dbReference>
<dbReference type="GO" id="GO:0005507">
    <property type="term" value="F:copper ion binding"/>
    <property type="evidence" value="ECO:0007669"/>
    <property type="project" value="InterPro"/>
</dbReference>